<comment type="caution">
    <text evidence="2">The sequence shown here is derived from an EMBL/GenBank/DDBJ whole genome shotgun (WGS) entry which is preliminary data.</text>
</comment>
<feature type="domain" description="NERD" evidence="1">
    <location>
        <begin position="22"/>
        <end position="139"/>
    </location>
</feature>
<keyword evidence="3" id="KW-1185">Reference proteome</keyword>
<dbReference type="RefSeq" id="WP_032073006.1">
    <property type="nucleotide sequence ID" value="NZ_QVMU01000030.1"/>
</dbReference>
<dbReference type="InterPro" id="IPR011528">
    <property type="entry name" value="NERD"/>
</dbReference>
<evidence type="ECO:0000313" key="2">
    <source>
        <dbReference type="EMBL" id="RJX66118.1"/>
    </source>
</evidence>
<dbReference type="AlphaFoldDB" id="A0A3A6Q678"/>
<sequence length="325" mass="37044">MPIITTKAIKAESNSEDSRIIAGEKQERDVAFYLRRAFKDSEEIHVFNDFTFTYNGEKAQIDHLVLHKYGFLILESKSIYGEVKVNESGEWSRSYKGYWSGIPSPIKQAELQQQLLKKALVDNAPKFLGKMLGVQQNVGGRRWDSLCVVSNSCILHRDNIPADINERIIKSEAVADAVRRIGEKGKLKAFLATEPFFTKEELHSITEYLLDELCSNRSVDNSGSLHKEQENEMLVRNEVDSKKIRCKKCGEAEQLTACHGKFGYFVKCLCCDTNTSMRTPCAHCGSKRAKVTKKKLEYWLKCECSESYLVFVQKERVESEQNTVS</sequence>
<dbReference type="PROSITE" id="PS50965">
    <property type="entry name" value="NERD"/>
    <property type="match status" value="1"/>
</dbReference>
<proteinExistence type="predicted"/>
<dbReference type="Proteomes" id="UP000273252">
    <property type="component" value="Unassembled WGS sequence"/>
</dbReference>
<dbReference type="OrthoDB" id="5500241at2"/>
<name>A0A3A6Q678_9VIBR</name>
<dbReference type="Pfam" id="PF08378">
    <property type="entry name" value="NERD"/>
    <property type="match status" value="1"/>
</dbReference>
<protein>
    <submittedName>
        <fullName evidence="2">NERD domain-containing protein</fullName>
    </submittedName>
</protein>
<gene>
    <name evidence="2" type="ORF">DZ860_20575</name>
</gene>
<reference evidence="2 3" key="1">
    <citation type="submission" date="2018-08" db="EMBL/GenBank/DDBJ databases">
        <title>Vibrio isolated from the Eastern China Marginal Seas.</title>
        <authorList>
            <person name="Li Y."/>
        </authorList>
    </citation>
    <scope>NUCLEOTIDE SEQUENCE [LARGE SCALE GENOMIC DNA]</scope>
    <source>
        <strain evidence="2 3">BEI233</strain>
    </source>
</reference>
<evidence type="ECO:0000259" key="1">
    <source>
        <dbReference type="PROSITE" id="PS50965"/>
    </source>
</evidence>
<organism evidence="2 3">
    <name type="scientific">Vibrio sinensis</name>
    <dbReference type="NCBI Taxonomy" id="2302434"/>
    <lineage>
        <taxon>Bacteria</taxon>
        <taxon>Pseudomonadati</taxon>
        <taxon>Pseudomonadota</taxon>
        <taxon>Gammaproteobacteria</taxon>
        <taxon>Vibrionales</taxon>
        <taxon>Vibrionaceae</taxon>
        <taxon>Vibrio</taxon>
    </lineage>
</organism>
<dbReference type="EMBL" id="QVMU01000030">
    <property type="protein sequence ID" value="RJX66118.1"/>
    <property type="molecule type" value="Genomic_DNA"/>
</dbReference>
<evidence type="ECO:0000313" key="3">
    <source>
        <dbReference type="Proteomes" id="UP000273252"/>
    </source>
</evidence>
<accession>A0A3A6Q678</accession>